<dbReference type="EnsemblBacteria" id="AAL63775">
    <property type="protein sequence ID" value="AAL63775"/>
    <property type="gene ID" value="PAE1856"/>
</dbReference>
<dbReference type="Gene3D" id="3.40.1350.10">
    <property type="match status" value="1"/>
</dbReference>
<proteinExistence type="predicted"/>
<sequence length="980" mass="107338">MRALLGVLLVVFTAFAYNVFWGEFIHCDIGTCPYPNPDGKFLEIGPNYAVFDTRGDPSAMGFFVLAVEFKRHTTVTIQGWWSYELPRTLAYVVSDKGLTAFECSTGGGQQCSVSGAAAPGVYYIVFVDAWAAQTVRVEADGPLDLIDVSPQRVACALWRAGVLRGQRITYAFNWPSRPGASVSQDIVEGSCGPPDLQEALAFAAAAGLNATEASLLTRPLGYNVTAVERKYGSAVFYLQPDLTYVVPLALEVQWPNAGRLLLVNPSNVSVTWAVELRLSNKTGSSGVAHGSRLSLTNVTLPPRSVYELYLYGVAREGGSYVFSYRIRAAGSYSWSNYVFYTEGRLVTQNGSFLNWLWGRLEQFWGGVTGDKCAEARGAGRSWAAERLGLQGVVAELDAAAGFVLMTTGVGELAKAAGGAAKASEKALEIWRKLSRPIKAVLYLDLLANGVLLGWDAYQEAASGQIPWREIADAALMAGGPVLQRSRLMASLLASGSGVMLFLGEPFDAAQQFADDLYAEASKYGNYSQCFIDGALQAFSTYAQEATIANYLGVVSTFVDWSKLELSRHWLGYRQIAALSAFDYKTPGPIFKFDKSGYRFIAVNKEKLGYASSGNVIMFEISSKDNRLYSVARWNKFLRWVSWLAVEEGKYGGVDYELRLARFEYQESSGATKTALAAVVVDKKTGVPLLLSYNDYFMSLVVGKALQGGVMGRVYEVTLAGVKGQARAFTFDFPGNMEKVACVNAAGCRWETLIKYLTGVLAPELYNARPEAVGMEVFLIKEAREVVSAKSLAIDWLEPGSKGLFLVQQPGTAFDVLAIDREGRLVIVEVKRKEYLKREEDLRQLADKISYLRQLDRIKGVSVGDALSYLIAAYNGAGPSGIGSHGASSTFVYEPVLQVLNWKGDKTRVIFSFVVVDIDNHKAVVYTVERRLEELTYDFIKNVAKDAYDLFDYVKTEGGVDIRDVVRATVAQYSGTPPFLK</sequence>
<dbReference type="HOGENOM" id="CLU_303593_0_0_2"/>
<evidence type="ECO:0000313" key="1">
    <source>
        <dbReference type="EMBL" id="AAL63775.1"/>
    </source>
</evidence>
<keyword evidence="2" id="KW-1185">Reference proteome</keyword>
<dbReference type="GO" id="GO:0003676">
    <property type="term" value="F:nucleic acid binding"/>
    <property type="evidence" value="ECO:0007669"/>
    <property type="project" value="InterPro"/>
</dbReference>
<dbReference type="Proteomes" id="UP000002439">
    <property type="component" value="Chromosome"/>
</dbReference>
<dbReference type="STRING" id="178306.PAE1856"/>
<accession>Q8ZWC7</accession>
<evidence type="ECO:0000313" key="2">
    <source>
        <dbReference type="Proteomes" id="UP000002439"/>
    </source>
</evidence>
<dbReference type="RefSeq" id="WP_011008246.1">
    <property type="nucleotide sequence ID" value="NC_003364.1"/>
</dbReference>
<protein>
    <submittedName>
        <fullName evidence="1">Uncharacterized protein</fullName>
    </submittedName>
</protein>
<dbReference type="PATRIC" id="fig|178306.9.peg.1370"/>
<name>Q8ZWC7_PYRAE</name>
<dbReference type="AlphaFoldDB" id="Q8ZWC7"/>
<dbReference type="InterPro" id="IPR011856">
    <property type="entry name" value="tRNA_endonuc-like_dom_sf"/>
</dbReference>
<dbReference type="EMBL" id="AE009441">
    <property type="protein sequence ID" value="AAL63775.1"/>
    <property type="molecule type" value="Genomic_DNA"/>
</dbReference>
<organism evidence="1 2">
    <name type="scientific">Pyrobaculum aerophilum (strain ATCC 51768 / DSM 7523 / JCM 9630 / CIP 104966 / NBRC 100827 / IM2)</name>
    <dbReference type="NCBI Taxonomy" id="178306"/>
    <lineage>
        <taxon>Archaea</taxon>
        <taxon>Thermoproteota</taxon>
        <taxon>Thermoprotei</taxon>
        <taxon>Thermoproteales</taxon>
        <taxon>Thermoproteaceae</taxon>
        <taxon>Pyrobaculum</taxon>
    </lineage>
</organism>
<gene>
    <name evidence="1" type="ordered locus">PAE1856</name>
</gene>
<reference evidence="1 2" key="1">
    <citation type="journal article" date="2002" name="Proc. Natl. Acad. Sci. U.S.A.">
        <title>Genome sequence of the hyperthermophilic crenarchaeon Pyrobaculum aerophilum.</title>
        <authorList>
            <person name="Fitz-Gibbon S.T."/>
            <person name="Ladner H."/>
            <person name="Kim U.J."/>
            <person name="Stetter K.O."/>
            <person name="Simon M.I."/>
            <person name="Miller J.H."/>
        </authorList>
    </citation>
    <scope>NUCLEOTIDE SEQUENCE [LARGE SCALE GENOMIC DNA]</scope>
    <source>
        <strain evidence="2">ATCC 51768 / DSM 7523 / JCM 9630 / CIP 104966 / NBRC 100827 / IM2</strain>
    </source>
</reference>
<dbReference type="InParanoid" id="Q8ZWC7"/>
<dbReference type="eggNOG" id="arCOG07034">
    <property type="taxonomic scope" value="Archaea"/>
</dbReference>
<dbReference type="KEGG" id="pai:PAE1856"/>
<dbReference type="GeneID" id="1466031"/>